<dbReference type="AlphaFoldDB" id="A0A9P6AZB2"/>
<dbReference type="InterPro" id="IPR007111">
    <property type="entry name" value="NACHT_NTPase"/>
</dbReference>
<dbReference type="InterPro" id="IPR015943">
    <property type="entry name" value="WD40/YVTN_repeat-like_dom_sf"/>
</dbReference>
<keyword evidence="6" id="KW-1185">Reference proteome</keyword>
<dbReference type="SUPFAM" id="SSF52540">
    <property type="entry name" value="P-loop containing nucleoside triphosphate hydrolases"/>
    <property type="match status" value="1"/>
</dbReference>
<evidence type="ECO:0000256" key="1">
    <source>
        <dbReference type="ARBA" id="ARBA00022574"/>
    </source>
</evidence>
<feature type="repeat" description="WD" evidence="3">
    <location>
        <begin position="704"/>
        <end position="745"/>
    </location>
</feature>
<dbReference type="EMBL" id="MU128957">
    <property type="protein sequence ID" value="KAF9514788.1"/>
    <property type="molecule type" value="Genomic_DNA"/>
</dbReference>
<feature type="repeat" description="WD" evidence="3">
    <location>
        <begin position="788"/>
        <end position="829"/>
    </location>
</feature>
<protein>
    <recommendedName>
        <fullName evidence="4">NACHT domain-containing protein</fullName>
    </recommendedName>
</protein>
<proteinExistence type="predicted"/>
<dbReference type="PROSITE" id="PS50837">
    <property type="entry name" value="NACHT"/>
    <property type="match status" value="1"/>
</dbReference>
<reference evidence="5" key="1">
    <citation type="journal article" date="2020" name="Nat. Commun.">
        <title>Large-scale genome sequencing of mycorrhizal fungi provides insights into the early evolution of symbiotic traits.</title>
        <authorList>
            <person name="Miyauchi S."/>
            <person name="Kiss E."/>
            <person name="Kuo A."/>
            <person name="Drula E."/>
            <person name="Kohler A."/>
            <person name="Sanchez-Garcia M."/>
            <person name="Morin E."/>
            <person name="Andreopoulos B."/>
            <person name="Barry K.W."/>
            <person name="Bonito G."/>
            <person name="Buee M."/>
            <person name="Carver A."/>
            <person name="Chen C."/>
            <person name="Cichocki N."/>
            <person name="Clum A."/>
            <person name="Culley D."/>
            <person name="Crous P.W."/>
            <person name="Fauchery L."/>
            <person name="Girlanda M."/>
            <person name="Hayes R.D."/>
            <person name="Keri Z."/>
            <person name="LaButti K."/>
            <person name="Lipzen A."/>
            <person name="Lombard V."/>
            <person name="Magnuson J."/>
            <person name="Maillard F."/>
            <person name="Murat C."/>
            <person name="Nolan M."/>
            <person name="Ohm R.A."/>
            <person name="Pangilinan J."/>
            <person name="Pereira M.F."/>
            <person name="Perotto S."/>
            <person name="Peter M."/>
            <person name="Pfister S."/>
            <person name="Riley R."/>
            <person name="Sitrit Y."/>
            <person name="Stielow J.B."/>
            <person name="Szollosi G."/>
            <person name="Zifcakova L."/>
            <person name="Stursova M."/>
            <person name="Spatafora J.W."/>
            <person name="Tedersoo L."/>
            <person name="Vaario L.M."/>
            <person name="Yamada A."/>
            <person name="Yan M."/>
            <person name="Wang P."/>
            <person name="Xu J."/>
            <person name="Bruns T."/>
            <person name="Baldrian P."/>
            <person name="Vilgalys R."/>
            <person name="Dunand C."/>
            <person name="Henrissat B."/>
            <person name="Grigoriev I.V."/>
            <person name="Hibbett D."/>
            <person name="Nagy L.G."/>
            <person name="Martin F.M."/>
        </authorList>
    </citation>
    <scope>NUCLEOTIDE SEQUENCE</scope>
    <source>
        <strain evidence="5">UP504</strain>
    </source>
</reference>
<feature type="repeat" description="WD" evidence="3">
    <location>
        <begin position="830"/>
        <end position="861"/>
    </location>
</feature>
<feature type="repeat" description="WD" evidence="3">
    <location>
        <begin position="746"/>
        <end position="787"/>
    </location>
</feature>
<gene>
    <name evidence="5" type="ORF">BS47DRAFT_1361503</name>
</gene>
<dbReference type="SUPFAM" id="SSF50978">
    <property type="entry name" value="WD40 repeat-like"/>
    <property type="match status" value="1"/>
</dbReference>
<dbReference type="GO" id="GO:0007166">
    <property type="term" value="P:cell surface receptor signaling pathway"/>
    <property type="evidence" value="ECO:0007669"/>
    <property type="project" value="InterPro"/>
</dbReference>
<evidence type="ECO:0000313" key="5">
    <source>
        <dbReference type="EMBL" id="KAF9514788.1"/>
    </source>
</evidence>
<accession>A0A9P6AZB2</accession>
<keyword evidence="2" id="KW-0677">Repeat</keyword>
<evidence type="ECO:0000256" key="3">
    <source>
        <dbReference type="PROSITE-ProRule" id="PRU00221"/>
    </source>
</evidence>
<comment type="caution">
    <text evidence="5">The sequence shown here is derived from an EMBL/GenBank/DDBJ whole genome shotgun (WGS) entry which is preliminary data.</text>
</comment>
<dbReference type="SMART" id="SM00320">
    <property type="entry name" value="WD40"/>
    <property type="match status" value="6"/>
</dbReference>
<evidence type="ECO:0000313" key="6">
    <source>
        <dbReference type="Proteomes" id="UP000886523"/>
    </source>
</evidence>
<dbReference type="InterPro" id="IPR036322">
    <property type="entry name" value="WD40_repeat_dom_sf"/>
</dbReference>
<keyword evidence="1 3" id="KW-0853">WD repeat</keyword>
<dbReference type="OrthoDB" id="538223at2759"/>
<dbReference type="InterPro" id="IPR056884">
    <property type="entry name" value="NPHP3-like_N"/>
</dbReference>
<dbReference type="CDD" id="cd00200">
    <property type="entry name" value="WD40"/>
    <property type="match status" value="1"/>
</dbReference>
<dbReference type="PANTHER" id="PTHR19848:SF8">
    <property type="entry name" value="F-BOX AND WD REPEAT DOMAIN CONTAINING 7"/>
    <property type="match status" value="1"/>
</dbReference>
<name>A0A9P6AZB2_9AGAM</name>
<dbReference type="InterPro" id="IPR001680">
    <property type="entry name" value="WD40_rpt"/>
</dbReference>
<dbReference type="PROSITE" id="PS50294">
    <property type="entry name" value="WD_REPEATS_REGION"/>
    <property type="match status" value="3"/>
</dbReference>
<feature type="domain" description="NACHT" evidence="4">
    <location>
        <begin position="228"/>
        <end position="372"/>
    </location>
</feature>
<dbReference type="Proteomes" id="UP000886523">
    <property type="component" value="Unassembled WGS sequence"/>
</dbReference>
<dbReference type="PANTHER" id="PTHR19848">
    <property type="entry name" value="WD40 REPEAT PROTEIN"/>
    <property type="match status" value="1"/>
</dbReference>
<dbReference type="InterPro" id="IPR036537">
    <property type="entry name" value="Adaptor_Cbl_N_dom_sf"/>
</dbReference>
<dbReference type="PROSITE" id="PS50082">
    <property type="entry name" value="WD_REPEATS_2"/>
    <property type="match status" value="4"/>
</dbReference>
<evidence type="ECO:0000256" key="2">
    <source>
        <dbReference type="ARBA" id="ARBA00022737"/>
    </source>
</evidence>
<dbReference type="InterPro" id="IPR027417">
    <property type="entry name" value="P-loop_NTPase"/>
</dbReference>
<dbReference type="CDD" id="cd21037">
    <property type="entry name" value="MLKL_NTD"/>
    <property type="match status" value="1"/>
</dbReference>
<organism evidence="5 6">
    <name type="scientific">Hydnum rufescens UP504</name>
    <dbReference type="NCBI Taxonomy" id="1448309"/>
    <lineage>
        <taxon>Eukaryota</taxon>
        <taxon>Fungi</taxon>
        <taxon>Dikarya</taxon>
        <taxon>Basidiomycota</taxon>
        <taxon>Agaricomycotina</taxon>
        <taxon>Agaricomycetes</taxon>
        <taxon>Cantharellales</taxon>
        <taxon>Hydnaceae</taxon>
        <taxon>Hydnum</taxon>
    </lineage>
</organism>
<dbReference type="InterPro" id="IPR059179">
    <property type="entry name" value="MLKL-like_MCAfunc"/>
</dbReference>
<sequence length="1003" mass="110562">MKRSLKPGKTAKGISLEILQSLHHLFDAIPVPGAKAGIGISSMSLKESTFKTSRNSATLLELEKHLRFLTDLLESLMKMDRSNISSGLKDDVERLSKDLESISSNLKSKSSGGRVRRFLERKKDEDDLPTFAQNIKAALDRFHLCQILRQEQELRFGVRIPALSTLHLLTSRCTTERSVAVMSLPRAHSAAYDSSREDTLLSCLEGTRVPILAEIISWFESTESGTPPVYWLMGLAGIGKSTIAKTVAERVDENGILGGSFFFSRSDARLRDPNLVFPTLAFQLAQFDNEFKNVIGEAARQDPTLGHKKPLAQFKGLILEPLGEHATHPRTTLIILDALDECEEQGAATILQVLLSHITQLPFLRILITSRPEPHISSVFDEARNHAKRILHDIQASLIEEDIRHYIRSQLREIPKRLGLHMGTDWATEGEINTLVEKSGKLFIFAATSIRFIGDARVRDPRGHLRLILDTQLTKESEATPYSQLDSLYVGVLRNSLSDSNRKAVVKRFQTVVGSIVLLRQPLPLGSLARFLQYELDDVDTVLLHLRSVIIPPATLDEAPHIYHPSFRDFITDPSRCSLPDFVIVALPDQELRHALRCFDLMARFLKRDIAGILDFSLLNSEVKGLEEKVRGGLSAEVQYACRYWASHLSCVEFGEKRTVEALCRNLDGRGAPMGDASQFILAHRDGDKGEVVEAQWPPNSSTMMGHSGPVVSVVFSPNGLRLLSGSWDETLCLWDAISGVYIATLQGHSHWVSLVAFSPDGLWLASGSYDHTICLWDAMSGAQIATLQGHSGCISLLAFSCNGLQLVSGSDCCTLCLWDATSGAYIATLQGHSNLVTSVAFSPDSLWLVSGSDNTLCLWDAVLGVHIATLQGHSNWIFSVSFSSDGHTLISQSHSETFAWDLRSQPLQLVPTSIPRAPPSTISHSSLFNSEVGGWIQAMDSEDNVAHICYIPPHYHSSTTVQASSLATQPWIAIGCADGHVIIVDPQDHPFVHGHEGVVTFS</sequence>
<dbReference type="Gene3D" id="1.20.930.20">
    <property type="entry name" value="Adaptor protein Cbl, N-terminal domain"/>
    <property type="match status" value="1"/>
</dbReference>
<dbReference type="Pfam" id="PF00400">
    <property type="entry name" value="WD40"/>
    <property type="match status" value="5"/>
</dbReference>
<dbReference type="Gene3D" id="3.40.50.300">
    <property type="entry name" value="P-loop containing nucleotide triphosphate hydrolases"/>
    <property type="match status" value="1"/>
</dbReference>
<dbReference type="Pfam" id="PF24883">
    <property type="entry name" value="NPHP3_N"/>
    <property type="match status" value="1"/>
</dbReference>
<dbReference type="Gene3D" id="2.130.10.10">
    <property type="entry name" value="YVTN repeat-like/Quinoprotein amine dehydrogenase"/>
    <property type="match status" value="2"/>
</dbReference>
<evidence type="ECO:0000259" key="4">
    <source>
        <dbReference type="PROSITE" id="PS50837"/>
    </source>
</evidence>